<organism evidence="1 2">
    <name type="scientific">Flavobacterium pectinovorum</name>
    <dbReference type="NCBI Taxonomy" id="29533"/>
    <lineage>
        <taxon>Bacteria</taxon>
        <taxon>Pseudomonadati</taxon>
        <taxon>Bacteroidota</taxon>
        <taxon>Flavobacteriia</taxon>
        <taxon>Flavobacteriales</taxon>
        <taxon>Flavobacteriaceae</taxon>
        <taxon>Flavobacterium</taxon>
    </lineage>
</organism>
<evidence type="ECO:0000313" key="2">
    <source>
        <dbReference type="Proteomes" id="UP000319700"/>
    </source>
</evidence>
<name>A0A502E6H3_9FLAO</name>
<dbReference type="AlphaFoldDB" id="A0A502E6H3"/>
<dbReference type="RefSeq" id="WP_140511572.1">
    <property type="nucleotide sequence ID" value="NZ_RCZH01000022.1"/>
</dbReference>
<accession>A0A502E6H3</accession>
<dbReference type="OrthoDB" id="1366631at2"/>
<gene>
    <name evidence="1" type="ORF">EAH81_24545</name>
</gene>
<protein>
    <recommendedName>
        <fullName evidence="3">Lipoprotein</fullName>
    </recommendedName>
</protein>
<dbReference type="Proteomes" id="UP000319700">
    <property type="component" value="Unassembled WGS sequence"/>
</dbReference>
<sequence length="157" mass="17994">MRNRKIRKYGFLLILSILLSSCKTTDHQFYFDINKQSIKSCDNERIVKLLIQNDSIKPDGFLYEGGKFLVWKGNPSLAPDEFSFININKDFHYFEGKSAKDFKFKSNCKYTIEKSGGGNPSFKIRILTDSLGKVYKTTHPTCGLKSLEEDGYVNVPN</sequence>
<evidence type="ECO:0000313" key="1">
    <source>
        <dbReference type="EMBL" id="TPG33298.1"/>
    </source>
</evidence>
<reference evidence="1 2" key="1">
    <citation type="journal article" date="2019" name="Environ. Microbiol.">
        <title>Species interactions and distinct microbial communities in high Arctic permafrost affected cryosols are associated with the CH4 and CO2 gas fluxes.</title>
        <authorList>
            <person name="Altshuler I."/>
            <person name="Hamel J."/>
            <person name="Turney S."/>
            <person name="Magnuson E."/>
            <person name="Levesque R."/>
            <person name="Greer C."/>
            <person name="Whyte L.G."/>
        </authorList>
    </citation>
    <scope>NUCLEOTIDE SEQUENCE [LARGE SCALE GENOMIC DNA]</scope>
    <source>
        <strain evidence="1 2">42</strain>
    </source>
</reference>
<evidence type="ECO:0008006" key="3">
    <source>
        <dbReference type="Google" id="ProtNLM"/>
    </source>
</evidence>
<comment type="caution">
    <text evidence="1">The sequence shown here is derived from an EMBL/GenBank/DDBJ whole genome shotgun (WGS) entry which is preliminary data.</text>
</comment>
<proteinExistence type="predicted"/>
<dbReference type="EMBL" id="RCZH01000022">
    <property type="protein sequence ID" value="TPG33298.1"/>
    <property type="molecule type" value="Genomic_DNA"/>
</dbReference>
<dbReference type="PROSITE" id="PS51257">
    <property type="entry name" value="PROKAR_LIPOPROTEIN"/>
    <property type="match status" value="1"/>
</dbReference>
<keyword evidence="2" id="KW-1185">Reference proteome</keyword>